<keyword evidence="4" id="KW-1185">Reference proteome</keyword>
<dbReference type="InterPro" id="IPR052176">
    <property type="entry name" value="Glycosyl_Hydrlase_43_Enz"/>
</dbReference>
<gene>
    <name evidence="3" type="ORF">SAMN04488513_10584</name>
</gene>
<dbReference type="Gene3D" id="2.115.10.20">
    <property type="entry name" value="Glycosyl hydrolase domain, family 43"/>
    <property type="match status" value="1"/>
</dbReference>
<name>A0A1M6JMP5_9FLAO</name>
<proteinExistence type="predicted"/>
<reference evidence="4" key="1">
    <citation type="submission" date="2016-11" db="EMBL/GenBank/DDBJ databases">
        <authorList>
            <person name="Varghese N."/>
            <person name="Submissions S."/>
        </authorList>
    </citation>
    <scope>NUCLEOTIDE SEQUENCE [LARGE SCALE GENOMIC DNA]</scope>
    <source>
        <strain evidence="4">DSM 19858</strain>
    </source>
</reference>
<dbReference type="PANTHER" id="PTHR43772">
    <property type="entry name" value="ENDO-1,4-BETA-XYLANASE"/>
    <property type="match status" value="1"/>
</dbReference>
<evidence type="ECO:0008006" key="5">
    <source>
        <dbReference type="Google" id="ProtNLM"/>
    </source>
</evidence>
<dbReference type="InterPro" id="IPR023296">
    <property type="entry name" value="Glyco_hydro_beta-prop_sf"/>
</dbReference>
<evidence type="ECO:0000313" key="4">
    <source>
        <dbReference type="Proteomes" id="UP000184543"/>
    </source>
</evidence>
<dbReference type="SUPFAM" id="SSF75005">
    <property type="entry name" value="Arabinanase/levansucrase/invertase"/>
    <property type="match status" value="2"/>
</dbReference>
<evidence type="ECO:0000256" key="2">
    <source>
        <dbReference type="ARBA" id="ARBA00023277"/>
    </source>
</evidence>
<dbReference type="STRING" id="192903.SAMN04488513_10584"/>
<sequence>MKILFALTALLTITTKVASQSPGDDLSFKNRFDKVTGNNIFKDPDYYHWGGSIIKGDDGKYHLFYSRWQKDFAAWLTFSEIAHATSDSPNGPWQYQETVLKGRGKGHWDAITAHNPKIKKFEGKYYLYYIATNLGDLDYTEKDLYDTHGKSLEESPIRKALRNNQRTGVAISNSINGPWKRLDEPIIEPSGPITTITVNPAIEKGEDGRHYLIVKGDKPNEKRFIRNQAIAISDSPVGPFAMQPKPVIDYLDTEDMSMWYDRKRGRFYGIFHAHQYIGLVSSTDGTDWEKAKNFVVLKKELSFKEGETIKPNRMERPFVYIEDGEPKTLCLAIKKGDESYTVFLPIRSEK</sequence>
<protein>
    <recommendedName>
        <fullName evidence="5">Glycosyl hydrolases family 43</fullName>
    </recommendedName>
</protein>
<dbReference type="Proteomes" id="UP000184543">
    <property type="component" value="Unassembled WGS sequence"/>
</dbReference>
<dbReference type="GO" id="GO:0045493">
    <property type="term" value="P:xylan catabolic process"/>
    <property type="evidence" value="ECO:0007669"/>
    <property type="project" value="UniProtKB-KW"/>
</dbReference>
<keyword evidence="2" id="KW-0119">Carbohydrate metabolism</keyword>
<accession>A0A1M6JMP5</accession>
<evidence type="ECO:0000256" key="1">
    <source>
        <dbReference type="ARBA" id="ARBA00022651"/>
    </source>
</evidence>
<evidence type="ECO:0000313" key="3">
    <source>
        <dbReference type="EMBL" id="SHJ48005.1"/>
    </source>
</evidence>
<dbReference type="PANTHER" id="PTHR43772:SF2">
    <property type="entry name" value="PUTATIVE (AFU_ORTHOLOGUE AFUA_2G04480)-RELATED"/>
    <property type="match status" value="1"/>
</dbReference>
<dbReference type="CDD" id="cd08994">
    <property type="entry name" value="GH43_62_32_68_117_130-like"/>
    <property type="match status" value="1"/>
</dbReference>
<dbReference type="EMBL" id="FQYU01000005">
    <property type="protein sequence ID" value="SHJ48005.1"/>
    <property type="molecule type" value="Genomic_DNA"/>
</dbReference>
<organism evidence="3 4">
    <name type="scientific">Pseudozobellia thermophila</name>
    <dbReference type="NCBI Taxonomy" id="192903"/>
    <lineage>
        <taxon>Bacteria</taxon>
        <taxon>Pseudomonadati</taxon>
        <taxon>Bacteroidota</taxon>
        <taxon>Flavobacteriia</taxon>
        <taxon>Flavobacteriales</taxon>
        <taxon>Flavobacteriaceae</taxon>
        <taxon>Pseudozobellia</taxon>
    </lineage>
</organism>
<dbReference type="RefSeq" id="WP_212635297.1">
    <property type="nucleotide sequence ID" value="NZ_FQYU01000005.1"/>
</dbReference>
<keyword evidence="1" id="KW-0624">Polysaccharide degradation</keyword>
<dbReference type="AlphaFoldDB" id="A0A1M6JMP5"/>
<keyword evidence="1" id="KW-0858">Xylan degradation</keyword>